<proteinExistence type="predicted"/>
<reference evidence="2" key="1">
    <citation type="submission" date="2022-04" db="EMBL/GenBank/DDBJ databases">
        <title>Carnegiea gigantea Genome sequencing and assembly v2.</title>
        <authorList>
            <person name="Copetti D."/>
            <person name="Sanderson M.J."/>
            <person name="Burquez A."/>
            <person name="Wojciechowski M.F."/>
        </authorList>
    </citation>
    <scope>NUCLEOTIDE SEQUENCE</scope>
    <source>
        <strain evidence="2">SGP5-SGP5p</strain>
        <tissue evidence="2">Aerial part</tissue>
    </source>
</reference>
<feature type="compositionally biased region" description="Basic and acidic residues" evidence="1">
    <location>
        <begin position="27"/>
        <end position="39"/>
    </location>
</feature>
<protein>
    <submittedName>
        <fullName evidence="2">Uncharacterized protein</fullName>
    </submittedName>
</protein>
<evidence type="ECO:0000313" key="3">
    <source>
        <dbReference type="Proteomes" id="UP001153076"/>
    </source>
</evidence>
<keyword evidence="3" id="KW-1185">Reference proteome</keyword>
<organism evidence="2 3">
    <name type="scientific">Carnegiea gigantea</name>
    <dbReference type="NCBI Taxonomy" id="171969"/>
    <lineage>
        <taxon>Eukaryota</taxon>
        <taxon>Viridiplantae</taxon>
        <taxon>Streptophyta</taxon>
        <taxon>Embryophyta</taxon>
        <taxon>Tracheophyta</taxon>
        <taxon>Spermatophyta</taxon>
        <taxon>Magnoliopsida</taxon>
        <taxon>eudicotyledons</taxon>
        <taxon>Gunneridae</taxon>
        <taxon>Pentapetalae</taxon>
        <taxon>Caryophyllales</taxon>
        <taxon>Cactineae</taxon>
        <taxon>Cactaceae</taxon>
        <taxon>Cactoideae</taxon>
        <taxon>Echinocereeae</taxon>
        <taxon>Carnegiea</taxon>
    </lineage>
</organism>
<dbReference type="EMBL" id="JAKOGI010000620">
    <property type="protein sequence ID" value="KAJ8432280.1"/>
    <property type="molecule type" value="Genomic_DNA"/>
</dbReference>
<evidence type="ECO:0000256" key="1">
    <source>
        <dbReference type="SAM" id="MobiDB-lite"/>
    </source>
</evidence>
<dbReference type="AlphaFoldDB" id="A0A9Q1JWQ7"/>
<dbReference type="OrthoDB" id="1936192at2759"/>
<evidence type="ECO:0000313" key="2">
    <source>
        <dbReference type="EMBL" id="KAJ8432280.1"/>
    </source>
</evidence>
<name>A0A9Q1JWQ7_9CARY</name>
<feature type="region of interest" description="Disordered" evidence="1">
    <location>
        <begin position="1"/>
        <end position="45"/>
    </location>
</feature>
<comment type="caution">
    <text evidence="2">The sequence shown here is derived from an EMBL/GenBank/DDBJ whole genome shotgun (WGS) entry which is preliminary data.</text>
</comment>
<sequence length="174" mass="20021">MAFGKHGLKRRLEQQIEQQQESSHLTSIDRSDEASHFDNPEAEENDTYKKGKDIVKYFLNHIHAHAIFRTQSNLDLLKVAKTQFASHHLLLTRLASCREALATTVVLRAWKDWVKRGDENARAMGAKVIETIADDTFWDEVDILLSITKSIFLMIKFADGKGPKMEILMKKWIV</sequence>
<dbReference type="Proteomes" id="UP001153076">
    <property type="component" value="Unassembled WGS sequence"/>
</dbReference>
<gene>
    <name evidence="2" type="ORF">Cgig2_028542</name>
</gene>
<accession>A0A9Q1JWQ7</accession>